<reference evidence="1 2" key="1">
    <citation type="submission" date="2011-03" db="EMBL/GenBank/DDBJ databases">
        <title>Deep-sequencing identification of multiple resistance mechanism for the high antibiotic-resistance strain Streptococcus suis R61.</title>
        <authorList>
            <person name="Hu P."/>
            <person name="Yang M."/>
            <person name="Jin M."/>
            <person name="Xiao J."/>
        </authorList>
    </citation>
    <scope>NUCLEOTIDE SEQUENCE [LARGE SCALE GENOMIC DNA]</scope>
    <source>
        <strain evidence="1 2">R61</strain>
    </source>
</reference>
<comment type="caution">
    <text evidence="1">The sequence shown here is derived from an EMBL/GenBank/DDBJ whole genome shotgun (WGS) entry which is preliminary data.</text>
</comment>
<protein>
    <submittedName>
        <fullName evidence="1">Uncharacterized protein</fullName>
    </submittedName>
</protein>
<accession>A0AA87F7N1</accession>
<gene>
    <name evidence="1" type="ORF">SSUR61_1960</name>
</gene>
<dbReference type="EMBL" id="AEYY01000041">
    <property type="protein sequence ID" value="EHC02542.1"/>
    <property type="molecule type" value="Genomic_DNA"/>
</dbReference>
<sequence>MVQKGKQNKVHLVSATSFIFCYNIPYENCIGKLWWKATENVRWKNNQTDIG</sequence>
<evidence type="ECO:0000313" key="1">
    <source>
        <dbReference type="EMBL" id="EHC02542.1"/>
    </source>
</evidence>
<evidence type="ECO:0000313" key="2">
    <source>
        <dbReference type="Proteomes" id="UP000004014"/>
    </source>
</evidence>
<dbReference type="AlphaFoldDB" id="A0AA87F7N1"/>
<proteinExistence type="predicted"/>
<name>A0AA87F7N1_STRSU</name>
<organism evidence="1 2">
    <name type="scientific">Streptococcus suis R61</name>
    <dbReference type="NCBI Taxonomy" id="996306"/>
    <lineage>
        <taxon>Bacteria</taxon>
        <taxon>Bacillati</taxon>
        <taxon>Bacillota</taxon>
        <taxon>Bacilli</taxon>
        <taxon>Lactobacillales</taxon>
        <taxon>Streptococcaceae</taxon>
        <taxon>Streptococcus</taxon>
    </lineage>
</organism>
<dbReference type="Proteomes" id="UP000004014">
    <property type="component" value="Unassembled WGS sequence"/>
</dbReference>